<comment type="caution">
    <text evidence="1">The sequence shown here is derived from an EMBL/GenBank/DDBJ whole genome shotgun (WGS) entry which is preliminary data.</text>
</comment>
<accession>A0A0D7K9J1</accession>
<dbReference type="Proteomes" id="UP000032566">
    <property type="component" value="Unassembled WGS sequence"/>
</dbReference>
<evidence type="ECO:0000313" key="2">
    <source>
        <dbReference type="Proteomes" id="UP000032566"/>
    </source>
</evidence>
<protein>
    <submittedName>
        <fullName evidence="1">Uncharacterized protein</fullName>
    </submittedName>
</protein>
<dbReference type="AlphaFoldDB" id="A0A0D7K9J1"/>
<proteinExistence type="predicted"/>
<sequence length="70" mass="7376">MLVKVIIKAAQLLLAGLALRLWGAVVELLRVGVVAPQVVLPARRGLHVGVVVKVLVRQAIDPAVARSPTP</sequence>
<gene>
    <name evidence="1" type="ORF">RP29_14725</name>
</gene>
<reference evidence="1 2" key="1">
    <citation type="submission" date="2014-12" db="EMBL/GenBank/DDBJ databases">
        <title>Isolation of bacteria from lake water.</title>
        <authorList>
            <person name="Sheng K.-Y."/>
            <person name="Chin P.-S."/>
            <person name="Chan K.-G."/>
            <person name="Tan G.S."/>
        </authorList>
    </citation>
    <scope>NUCLEOTIDE SEQUENCE [LARGE SCALE GENOMIC DNA]</scope>
    <source>
        <strain evidence="1 2">KY4</strain>
    </source>
</reference>
<keyword evidence="2" id="KW-1185">Reference proteome</keyword>
<dbReference type="STRING" id="80878.RP29_14725"/>
<name>A0A0D7K9J1_9BURK</name>
<evidence type="ECO:0000313" key="1">
    <source>
        <dbReference type="EMBL" id="KJA09798.1"/>
    </source>
</evidence>
<organism evidence="1 2">
    <name type="scientific">Acidovorax temperans</name>
    <dbReference type="NCBI Taxonomy" id="80878"/>
    <lineage>
        <taxon>Bacteria</taxon>
        <taxon>Pseudomonadati</taxon>
        <taxon>Pseudomonadota</taxon>
        <taxon>Betaproteobacteria</taxon>
        <taxon>Burkholderiales</taxon>
        <taxon>Comamonadaceae</taxon>
        <taxon>Acidovorax</taxon>
    </lineage>
</organism>
<dbReference type="EMBL" id="JXYQ01000051">
    <property type="protein sequence ID" value="KJA09798.1"/>
    <property type="molecule type" value="Genomic_DNA"/>
</dbReference>